<sequence>MDKKVLLAVFFSVSPLALAVETEYDQAVNAYINYNCDYNAKALIKDGSASPYKTLVSACKQGADDIRKFITDWPDFGTNEGIMAFQDTVAPYAREETAESAYKHQIYQYGAGSWGIGYIQSSAAKANTVKQWKQGQFKVK</sequence>
<dbReference type="EMBL" id="PKLF01000032">
    <property type="protein sequence ID" value="MBE8614616.1"/>
    <property type="molecule type" value="Genomic_DNA"/>
</dbReference>
<reference evidence="2" key="1">
    <citation type="submission" date="2017-12" db="EMBL/GenBank/DDBJ databases">
        <title>Genome sequencing and analysis.</title>
        <authorList>
            <person name="Huang Y.-T."/>
        </authorList>
    </citation>
    <scope>NUCLEOTIDE SEQUENCE</scope>
    <source>
        <strain evidence="2">VGH116</strain>
    </source>
</reference>
<evidence type="ECO:0008006" key="4">
    <source>
        <dbReference type="Google" id="ProtNLM"/>
    </source>
</evidence>
<proteinExistence type="predicted"/>
<evidence type="ECO:0000313" key="3">
    <source>
        <dbReference type="Proteomes" id="UP000650477"/>
    </source>
</evidence>
<dbReference type="RefSeq" id="WP_193830378.1">
    <property type="nucleotide sequence ID" value="NZ_PKLF01000032.1"/>
</dbReference>
<dbReference type="AlphaFoldDB" id="A0A8I0Q628"/>
<evidence type="ECO:0000313" key="2">
    <source>
        <dbReference type="EMBL" id="MBE8614616.1"/>
    </source>
</evidence>
<protein>
    <recommendedName>
        <fullName evidence="4">DUF1311 domain-containing protein</fullName>
    </recommendedName>
</protein>
<dbReference type="Proteomes" id="UP000650477">
    <property type="component" value="Unassembled WGS sequence"/>
</dbReference>
<keyword evidence="1" id="KW-0732">Signal</keyword>
<comment type="caution">
    <text evidence="2">The sequence shown here is derived from an EMBL/GenBank/DDBJ whole genome shotgun (WGS) entry which is preliminary data.</text>
</comment>
<name>A0A8I0Q628_MORMO</name>
<evidence type="ECO:0000256" key="1">
    <source>
        <dbReference type="SAM" id="SignalP"/>
    </source>
</evidence>
<feature type="chain" id="PRO_5034317864" description="DUF1311 domain-containing protein" evidence="1">
    <location>
        <begin position="20"/>
        <end position="140"/>
    </location>
</feature>
<organism evidence="2 3">
    <name type="scientific">Morganella morganii</name>
    <name type="common">Proteus morganii</name>
    <dbReference type="NCBI Taxonomy" id="582"/>
    <lineage>
        <taxon>Bacteria</taxon>
        <taxon>Pseudomonadati</taxon>
        <taxon>Pseudomonadota</taxon>
        <taxon>Gammaproteobacteria</taxon>
        <taxon>Enterobacterales</taxon>
        <taxon>Morganellaceae</taxon>
        <taxon>Morganella</taxon>
    </lineage>
</organism>
<feature type="signal peptide" evidence="1">
    <location>
        <begin position="1"/>
        <end position="19"/>
    </location>
</feature>
<accession>A0A8I0Q628</accession>
<gene>
    <name evidence="2" type="ORF">CYG68_19885</name>
</gene>